<keyword evidence="2 7" id="KW-0698">rRNA processing</keyword>
<dbReference type="InterPro" id="IPR011530">
    <property type="entry name" value="rRNA_adenine_dimethylase"/>
</dbReference>
<evidence type="ECO:0000259" key="9">
    <source>
        <dbReference type="SMART" id="SM00650"/>
    </source>
</evidence>
<dbReference type="InterPro" id="IPR020598">
    <property type="entry name" value="rRNA_Ade_methylase_Trfase_N"/>
</dbReference>
<dbReference type="InterPro" id="IPR029063">
    <property type="entry name" value="SAM-dependent_MTases_sf"/>
</dbReference>
<dbReference type="PANTHER" id="PTHR11727:SF7">
    <property type="entry name" value="DIMETHYLADENOSINE TRANSFERASE-RELATED"/>
    <property type="match status" value="1"/>
</dbReference>
<dbReference type="SUPFAM" id="SSF53335">
    <property type="entry name" value="S-adenosyl-L-methionine-dependent methyltransferases"/>
    <property type="match status" value="1"/>
</dbReference>
<comment type="similarity">
    <text evidence="7">Belongs to the class I-like SAM-binding methyltransferase superfamily. rRNA adenine N(6)-methyltransferase family. RsmA subfamily.</text>
</comment>
<dbReference type="Pfam" id="PF00398">
    <property type="entry name" value="RrnaAD"/>
    <property type="match status" value="1"/>
</dbReference>
<dbReference type="HAMAP" id="MF_00607">
    <property type="entry name" value="16SrRNA_methyltr_A"/>
    <property type="match status" value="1"/>
</dbReference>
<dbReference type="PROSITE" id="PS01131">
    <property type="entry name" value="RRNA_A_DIMETH"/>
    <property type="match status" value="1"/>
</dbReference>
<comment type="catalytic activity">
    <reaction evidence="7">
        <text>adenosine(1518)/adenosine(1519) in 16S rRNA + 4 S-adenosyl-L-methionine = N(6)-dimethyladenosine(1518)/N(6)-dimethyladenosine(1519) in 16S rRNA + 4 S-adenosyl-L-homocysteine + 4 H(+)</text>
        <dbReference type="Rhea" id="RHEA:19609"/>
        <dbReference type="Rhea" id="RHEA-COMP:10232"/>
        <dbReference type="Rhea" id="RHEA-COMP:10233"/>
        <dbReference type="ChEBI" id="CHEBI:15378"/>
        <dbReference type="ChEBI" id="CHEBI:57856"/>
        <dbReference type="ChEBI" id="CHEBI:59789"/>
        <dbReference type="ChEBI" id="CHEBI:74411"/>
        <dbReference type="ChEBI" id="CHEBI:74493"/>
        <dbReference type="EC" id="2.1.1.182"/>
    </reaction>
</comment>
<dbReference type="GO" id="GO:0052908">
    <property type="term" value="F:16S rRNA (adenine(1518)-N(6)/adenine(1519)-N(6))-dimethyltransferase activity"/>
    <property type="evidence" value="ECO:0007669"/>
    <property type="project" value="UniProtKB-EC"/>
</dbReference>
<dbReference type="PROSITE" id="PS51689">
    <property type="entry name" value="SAM_RNA_A_N6_MT"/>
    <property type="match status" value="1"/>
</dbReference>
<feature type="binding site" evidence="7 8">
    <location>
        <position position="60"/>
    </location>
    <ligand>
        <name>S-adenosyl-L-methionine</name>
        <dbReference type="ChEBI" id="CHEBI:59789"/>
    </ligand>
</feature>
<dbReference type="EC" id="2.1.1.182" evidence="7"/>
<dbReference type="RefSeq" id="WP_168606543.1">
    <property type="nucleotide sequence ID" value="NZ_CP038852.1"/>
</dbReference>
<evidence type="ECO:0000256" key="5">
    <source>
        <dbReference type="ARBA" id="ARBA00022691"/>
    </source>
</evidence>
<keyword evidence="4 7" id="KW-0808">Transferase</keyword>
<dbReference type="NCBIfam" id="TIGR00755">
    <property type="entry name" value="ksgA"/>
    <property type="match status" value="1"/>
</dbReference>
<evidence type="ECO:0000313" key="10">
    <source>
        <dbReference type="EMBL" id="QIZ20658.1"/>
    </source>
</evidence>
<evidence type="ECO:0000256" key="8">
    <source>
        <dbReference type="PROSITE-ProRule" id="PRU01026"/>
    </source>
</evidence>
<feature type="binding site" evidence="7 8">
    <location>
        <position position="12"/>
    </location>
    <ligand>
        <name>S-adenosyl-L-methionine</name>
        <dbReference type="ChEBI" id="CHEBI:59789"/>
    </ligand>
</feature>
<dbReference type="Proteomes" id="UP000501094">
    <property type="component" value="Chromosome"/>
</dbReference>
<evidence type="ECO:0000256" key="3">
    <source>
        <dbReference type="ARBA" id="ARBA00022603"/>
    </source>
</evidence>
<dbReference type="SMART" id="SM00650">
    <property type="entry name" value="rADc"/>
    <property type="match status" value="1"/>
</dbReference>
<evidence type="ECO:0000256" key="2">
    <source>
        <dbReference type="ARBA" id="ARBA00022552"/>
    </source>
</evidence>
<gene>
    <name evidence="7 10" type="primary">rsmA</name>
    <name evidence="7" type="synonym">ksgA</name>
    <name evidence="10" type="ORF">E5R92_02515</name>
</gene>
<organism evidence="10 11">
    <name type="scientific">Candidatus Pelagibacter giovannonii</name>
    <dbReference type="NCBI Taxonomy" id="2563896"/>
    <lineage>
        <taxon>Bacteria</taxon>
        <taxon>Pseudomonadati</taxon>
        <taxon>Pseudomonadota</taxon>
        <taxon>Alphaproteobacteria</taxon>
        <taxon>Candidatus Pelagibacterales</taxon>
        <taxon>Candidatus Pelagibacteraceae</taxon>
        <taxon>Candidatus Pelagibacter</taxon>
    </lineage>
</organism>
<sequence>MYIKAKKSLGQNFLIDREVLEKIVSITNITGKEVLEIGPGSGNLTTYIMKQKPSKLYVVEKDDDLAIVLKEKFDNEIEIINDDILKVSEDKISNQKLSVFGNLPYNISTEILSKWILNIGSNFWFENLILMFQKEVADRIISKFNSSKYGRLSILSSWKLNVEKIIDIKPQSFSPRPKIDSSLLLFTPKKKFFKLKDPKNLEKITRIFFSQRRKMLKKPFNQVFANGRDVAEKFGIDLNLRPQNLEPETYFKLIKEYEDLRG</sequence>
<dbReference type="GO" id="GO:0005829">
    <property type="term" value="C:cytosol"/>
    <property type="evidence" value="ECO:0007669"/>
    <property type="project" value="TreeGrafter"/>
</dbReference>
<evidence type="ECO:0000256" key="7">
    <source>
        <dbReference type="HAMAP-Rule" id="MF_00607"/>
    </source>
</evidence>
<protein>
    <recommendedName>
        <fullName evidence="7">Ribosomal RNA small subunit methyltransferase A</fullName>
        <ecNumber evidence="7">2.1.1.182</ecNumber>
    </recommendedName>
    <alternativeName>
        <fullName evidence="7">16S rRNA (adenine(1518)-N(6)/adenine(1519)-N(6))-dimethyltransferase</fullName>
    </alternativeName>
    <alternativeName>
        <fullName evidence="7">16S rRNA dimethyladenosine transferase</fullName>
    </alternativeName>
    <alternativeName>
        <fullName evidence="7">16S rRNA dimethylase</fullName>
    </alternativeName>
    <alternativeName>
        <fullName evidence="7">S-adenosylmethionine-6-N', N'-adenosyl(rRNA) dimethyltransferase</fullName>
    </alternativeName>
</protein>
<dbReference type="AlphaFoldDB" id="A0A6H1Q1F9"/>
<comment type="function">
    <text evidence="7">Specifically dimethylates two adjacent adenosines (A1518 and A1519) in the loop of a conserved hairpin near the 3'-end of 16S rRNA in the 30S particle. May play a critical role in biogenesis of 30S subunits.</text>
</comment>
<accession>A0A6H1Q1F9</accession>
<comment type="subcellular location">
    <subcellularLocation>
        <location evidence="7">Cytoplasm</location>
    </subcellularLocation>
</comment>
<proteinExistence type="inferred from homology"/>
<dbReference type="Gene3D" id="3.40.50.150">
    <property type="entry name" value="Vaccinia Virus protein VP39"/>
    <property type="match status" value="1"/>
</dbReference>
<feature type="binding site" evidence="7 8">
    <location>
        <position position="38"/>
    </location>
    <ligand>
        <name>S-adenosyl-L-methionine</name>
        <dbReference type="ChEBI" id="CHEBI:59789"/>
    </ligand>
</feature>
<evidence type="ECO:0000256" key="1">
    <source>
        <dbReference type="ARBA" id="ARBA00022490"/>
    </source>
</evidence>
<dbReference type="Gene3D" id="1.10.8.100">
    <property type="entry name" value="Ribosomal RNA adenine dimethylase-like, domain 2"/>
    <property type="match status" value="1"/>
</dbReference>
<name>A0A6H1Q1F9_9PROT</name>
<feature type="domain" description="Ribosomal RNA adenine methylase transferase N-terminal" evidence="9">
    <location>
        <begin position="19"/>
        <end position="190"/>
    </location>
</feature>
<feature type="binding site" evidence="7 8">
    <location>
        <position position="14"/>
    </location>
    <ligand>
        <name>S-adenosyl-L-methionine</name>
        <dbReference type="ChEBI" id="CHEBI:59789"/>
    </ligand>
</feature>
<feature type="binding site" evidence="7 8">
    <location>
        <position position="83"/>
    </location>
    <ligand>
        <name>S-adenosyl-L-methionine</name>
        <dbReference type="ChEBI" id="CHEBI:59789"/>
    </ligand>
</feature>
<keyword evidence="6 7" id="KW-0694">RNA-binding</keyword>
<dbReference type="GO" id="GO:0003723">
    <property type="term" value="F:RNA binding"/>
    <property type="evidence" value="ECO:0007669"/>
    <property type="project" value="UniProtKB-UniRule"/>
</dbReference>
<dbReference type="EMBL" id="CP038852">
    <property type="protein sequence ID" value="QIZ20658.1"/>
    <property type="molecule type" value="Genomic_DNA"/>
</dbReference>
<dbReference type="CDD" id="cd02440">
    <property type="entry name" value="AdoMet_MTases"/>
    <property type="match status" value="1"/>
</dbReference>
<dbReference type="KEGG" id="peg:E5R92_02515"/>
<reference evidence="10 11" key="1">
    <citation type="journal article" date="2020" name="Nat. Microbiol.">
        <title>Lysogenic host-virus interactions in SAR11 marine bacteria.</title>
        <authorList>
            <person name="Morris R.M."/>
            <person name="Cain K.R."/>
            <person name="Hvorecny K.L."/>
            <person name="Kollman J.M."/>
        </authorList>
    </citation>
    <scope>NUCLEOTIDE SEQUENCE [LARGE SCALE GENOMIC DNA]</scope>
    <source>
        <strain evidence="10 11">NP1</strain>
    </source>
</reference>
<keyword evidence="5 7" id="KW-0949">S-adenosyl-L-methionine</keyword>
<evidence type="ECO:0000313" key="11">
    <source>
        <dbReference type="Proteomes" id="UP000501094"/>
    </source>
</evidence>
<keyword evidence="11" id="KW-1185">Reference proteome</keyword>
<feature type="binding site" evidence="7 8">
    <location>
        <position position="102"/>
    </location>
    <ligand>
        <name>S-adenosyl-L-methionine</name>
        <dbReference type="ChEBI" id="CHEBI:59789"/>
    </ligand>
</feature>
<evidence type="ECO:0000256" key="4">
    <source>
        <dbReference type="ARBA" id="ARBA00022679"/>
    </source>
</evidence>
<evidence type="ECO:0000256" key="6">
    <source>
        <dbReference type="ARBA" id="ARBA00022884"/>
    </source>
</evidence>
<dbReference type="PANTHER" id="PTHR11727">
    <property type="entry name" value="DIMETHYLADENOSINE TRANSFERASE"/>
    <property type="match status" value="1"/>
</dbReference>
<dbReference type="InterPro" id="IPR020596">
    <property type="entry name" value="rRNA_Ade_Mease_Trfase_CS"/>
</dbReference>
<keyword evidence="1 7" id="KW-0963">Cytoplasm</keyword>
<dbReference type="InterPro" id="IPR023165">
    <property type="entry name" value="rRNA_Ade_diMease-like_C"/>
</dbReference>
<dbReference type="InterPro" id="IPR001737">
    <property type="entry name" value="KsgA/Erm"/>
</dbReference>
<keyword evidence="3 7" id="KW-0489">Methyltransferase</keyword>